<dbReference type="Gene3D" id="3.30.565.10">
    <property type="entry name" value="Histidine kinase-like ATPase, C-terminal domain"/>
    <property type="match status" value="1"/>
</dbReference>
<evidence type="ECO:0000256" key="4">
    <source>
        <dbReference type="ARBA" id="ARBA00022679"/>
    </source>
</evidence>
<dbReference type="AlphaFoldDB" id="A0A9P3QBL0"/>
<proteinExistence type="predicted"/>
<evidence type="ECO:0000256" key="2">
    <source>
        <dbReference type="ARBA" id="ARBA00012438"/>
    </source>
</evidence>
<keyword evidence="8" id="KW-0902">Two-component regulatory system</keyword>
<dbReference type="EMBL" id="BRZI01000067">
    <property type="protein sequence ID" value="GLD33147.1"/>
    <property type="molecule type" value="Genomic_DNA"/>
</dbReference>
<evidence type="ECO:0000313" key="13">
    <source>
        <dbReference type="Proteomes" id="UP001064782"/>
    </source>
</evidence>
<dbReference type="PANTHER" id="PTHR24421:SF10">
    <property type="entry name" value="NITRATE_NITRITE SENSOR PROTEIN NARQ"/>
    <property type="match status" value="1"/>
</dbReference>
<dbReference type="Pfam" id="PF07730">
    <property type="entry name" value="HisKA_3"/>
    <property type="match status" value="1"/>
</dbReference>
<feature type="transmembrane region" description="Helical" evidence="9">
    <location>
        <begin position="108"/>
        <end position="136"/>
    </location>
</feature>
<name>A0A9P3QBL0_9MYCO</name>
<evidence type="ECO:0000256" key="5">
    <source>
        <dbReference type="ARBA" id="ARBA00022741"/>
    </source>
</evidence>
<dbReference type="InterPro" id="IPR036890">
    <property type="entry name" value="HATPase_C_sf"/>
</dbReference>
<dbReference type="RefSeq" id="WP_236976641.1">
    <property type="nucleotide sequence ID" value="NZ_BRXE01000082.1"/>
</dbReference>
<evidence type="ECO:0000259" key="10">
    <source>
        <dbReference type="Pfam" id="PF07730"/>
    </source>
</evidence>
<evidence type="ECO:0000256" key="1">
    <source>
        <dbReference type="ARBA" id="ARBA00000085"/>
    </source>
</evidence>
<sequence length="414" mass="44269">MLDAAAGYVREQIHRRSELLPVGVTWSSIIVIDTLVVCGAVLSMLQRPAADLPVELAAFAIMMTPAIVFFFFNLKLSPLSTWAAWTSTTAIMLFATSTPIRGDFAPGLLMVTVGAVGTLSAAVGGLLAALSSAALLLTAAALHRLDNIALYLGFIAGAWLIGFLMYTHRRLLAEVLEARDALAEHAAADERRRIAREVHDVIAHSLSVTLLHVTGARRALQHDRDPAELDDAVEALEQAERLGRQAMADIRRTVGLLDSGPGARAAYTAPEPGVDDIGGLVADFARAGLQVTLRVEGSPDHVSPAVGLALYRIAQESLANIAKHAADSESLVALDFSDHSVRLTVDSRLPVKLAARRTDEGPAEGRGLRGMRQRVELLGGAIDVGPTERGWSVNAEIPLDEGSTGWRPRWCRLS</sequence>
<keyword evidence="6" id="KW-0418">Kinase</keyword>
<dbReference type="PANTHER" id="PTHR24421">
    <property type="entry name" value="NITRATE/NITRITE SENSOR PROTEIN NARX-RELATED"/>
    <property type="match status" value="1"/>
</dbReference>
<evidence type="ECO:0000256" key="7">
    <source>
        <dbReference type="ARBA" id="ARBA00022840"/>
    </source>
</evidence>
<keyword evidence="13" id="KW-1185">Reference proteome</keyword>
<comment type="caution">
    <text evidence="12">The sequence shown here is derived from an EMBL/GenBank/DDBJ whole genome shotgun (WGS) entry which is preliminary data.</text>
</comment>
<keyword evidence="3" id="KW-0597">Phosphoprotein</keyword>
<keyword evidence="9" id="KW-1133">Transmembrane helix</keyword>
<keyword evidence="7" id="KW-0067">ATP-binding</keyword>
<dbReference type="InterPro" id="IPR011712">
    <property type="entry name" value="Sig_transdc_His_kin_sub3_dim/P"/>
</dbReference>
<dbReference type="GO" id="GO:0000155">
    <property type="term" value="F:phosphorelay sensor kinase activity"/>
    <property type="evidence" value="ECO:0007669"/>
    <property type="project" value="InterPro"/>
</dbReference>
<dbReference type="EMBL" id="BRXE01000082">
    <property type="protein sequence ID" value="GLB85385.1"/>
    <property type="molecule type" value="Genomic_DNA"/>
</dbReference>
<feature type="transmembrane region" description="Helical" evidence="9">
    <location>
        <begin position="148"/>
        <end position="166"/>
    </location>
</feature>
<dbReference type="CDD" id="cd16917">
    <property type="entry name" value="HATPase_UhpB-NarQ-NarX-like"/>
    <property type="match status" value="1"/>
</dbReference>
<feature type="transmembrane region" description="Helical" evidence="9">
    <location>
        <begin position="24"/>
        <end position="45"/>
    </location>
</feature>
<evidence type="ECO:0000256" key="3">
    <source>
        <dbReference type="ARBA" id="ARBA00022553"/>
    </source>
</evidence>
<comment type="catalytic activity">
    <reaction evidence="1">
        <text>ATP + protein L-histidine = ADP + protein N-phospho-L-histidine.</text>
        <dbReference type="EC" id="2.7.13.3"/>
    </reaction>
</comment>
<organism evidence="12 13">
    <name type="scientific">Mycobacterium kiyosense</name>
    <dbReference type="NCBI Taxonomy" id="2871094"/>
    <lineage>
        <taxon>Bacteria</taxon>
        <taxon>Bacillati</taxon>
        <taxon>Actinomycetota</taxon>
        <taxon>Actinomycetes</taxon>
        <taxon>Mycobacteriales</taxon>
        <taxon>Mycobacteriaceae</taxon>
        <taxon>Mycobacterium</taxon>
    </lineage>
</organism>
<keyword evidence="9" id="KW-0812">Transmembrane</keyword>
<reference evidence="12" key="1">
    <citation type="submission" date="2022-08" db="EMBL/GenBank/DDBJ databases">
        <title>Mycobacterium kiyosense sp. nov., scotochromogenic slow-glowing species isolated from respiratory specimens.</title>
        <authorList>
            <person name="Fukano H."/>
            <person name="Kazumi Y."/>
            <person name="Sakagami N."/>
            <person name="Ato M."/>
            <person name="Mitarai S."/>
            <person name="Hoshino Y."/>
        </authorList>
    </citation>
    <scope>NUCLEOTIDE SEQUENCE</scope>
    <source>
        <strain evidence="12">1413</strain>
        <strain evidence="11">SRL2020-028</strain>
    </source>
</reference>
<feature type="transmembrane region" description="Helical" evidence="9">
    <location>
        <begin position="79"/>
        <end position="96"/>
    </location>
</feature>
<evidence type="ECO:0000313" key="12">
    <source>
        <dbReference type="EMBL" id="GLD33147.1"/>
    </source>
</evidence>
<dbReference type="Proteomes" id="UP001165663">
    <property type="component" value="Unassembled WGS sequence"/>
</dbReference>
<keyword evidence="4" id="KW-0808">Transferase</keyword>
<dbReference type="GO" id="GO:0005524">
    <property type="term" value="F:ATP binding"/>
    <property type="evidence" value="ECO:0007669"/>
    <property type="project" value="UniProtKB-KW"/>
</dbReference>
<evidence type="ECO:0000313" key="11">
    <source>
        <dbReference type="EMBL" id="GLB85385.1"/>
    </source>
</evidence>
<protein>
    <recommendedName>
        <fullName evidence="2">histidine kinase</fullName>
        <ecNumber evidence="2">2.7.13.3</ecNumber>
    </recommendedName>
</protein>
<dbReference type="GO" id="GO:0016020">
    <property type="term" value="C:membrane"/>
    <property type="evidence" value="ECO:0007669"/>
    <property type="project" value="InterPro"/>
</dbReference>
<dbReference type="Proteomes" id="UP001064782">
    <property type="component" value="Unassembled WGS sequence"/>
</dbReference>
<accession>A0A9P3QBL0</accession>
<dbReference type="InterPro" id="IPR050482">
    <property type="entry name" value="Sensor_HK_TwoCompSys"/>
</dbReference>
<feature type="transmembrane region" description="Helical" evidence="9">
    <location>
        <begin position="52"/>
        <end position="73"/>
    </location>
</feature>
<dbReference type="GO" id="GO:0046983">
    <property type="term" value="F:protein dimerization activity"/>
    <property type="evidence" value="ECO:0007669"/>
    <property type="project" value="InterPro"/>
</dbReference>
<dbReference type="EC" id="2.7.13.3" evidence="2"/>
<evidence type="ECO:0000256" key="6">
    <source>
        <dbReference type="ARBA" id="ARBA00022777"/>
    </source>
</evidence>
<feature type="domain" description="Signal transduction histidine kinase subgroup 3 dimerisation and phosphoacceptor" evidence="10">
    <location>
        <begin position="190"/>
        <end position="258"/>
    </location>
</feature>
<keyword evidence="5" id="KW-0547">Nucleotide-binding</keyword>
<dbReference type="GeneID" id="83630800"/>
<dbReference type="Gene3D" id="1.20.5.1930">
    <property type="match status" value="1"/>
</dbReference>
<dbReference type="SUPFAM" id="SSF55874">
    <property type="entry name" value="ATPase domain of HSP90 chaperone/DNA topoisomerase II/histidine kinase"/>
    <property type="match status" value="1"/>
</dbReference>
<keyword evidence="9" id="KW-0472">Membrane</keyword>
<evidence type="ECO:0000256" key="9">
    <source>
        <dbReference type="SAM" id="Phobius"/>
    </source>
</evidence>
<gene>
    <name evidence="12" type="ORF">Mkiyose1413_50300</name>
    <name evidence="11" type="ORF">SRL2020028_46410</name>
</gene>
<evidence type="ECO:0000256" key="8">
    <source>
        <dbReference type="ARBA" id="ARBA00023012"/>
    </source>
</evidence>